<evidence type="ECO:0000256" key="6">
    <source>
        <dbReference type="RuleBase" id="RU367018"/>
    </source>
</evidence>
<proteinExistence type="inferred from homology"/>
<evidence type="ECO:0000259" key="8">
    <source>
        <dbReference type="PROSITE" id="PS50966"/>
    </source>
</evidence>
<keyword evidence="10" id="KW-1185">Reference proteome</keyword>
<sequence length="577" mass="66895">MSSYNVDEFVEEFSDDSEAQSEIPRRRNVDLLCQVGVRLQQEIHEDMGQFSDADILNARFDTDEEAYLFYNEYAKFKGFSVRKDHKTIIKGKTCKRRFICSCAGQRADKWSNLQRRRKKARRLTKCECPALLNIVYSEEFNTWIMLDFKIHLPKSVFHKDFVDVMFCKGPPENFEKKWGELLTKFKNVAKKKWVYNIYLKKEMWAEGYLREYFFAGCRSNQWCESINSVVRLWIKAGLTLIELYIRHRDFEAKVNTMMTRSAQIPNLSRIRERAEALYTRAGYEYLYKQLLHEPSYVVNETYEDGVNIKYLLNRHMYPNSPQTVEYMRDTDAYKCSCKLFERVDFICRHILAVLKHTHVSQIPKSCILHRWTRDVKSSSIIDVRTNSSSCMVGSGLRLNDLEDCARELFMWACESVQCCSRVKSHIASFDKRESEEVAQGLNQTRILDNPMGVEETRESTSAHVGLPPDKVTDPPLYRGKWDEQDSPRGRITYLTLFNLAAYPVDNMTETGETTGVDADVAEELTVSRTFPCSLCKTVGHRKNVASCPMRHQSKNSPPPIVGTRCGVQLCAMGKPCP</sequence>
<dbReference type="PROSITE" id="PS50966">
    <property type="entry name" value="ZF_SWIM"/>
    <property type="match status" value="1"/>
</dbReference>
<feature type="region of interest" description="Disordered" evidence="7">
    <location>
        <begin position="458"/>
        <end position="482"/>
    </location>
</feature>
<comment type="subcellular location">
    <subcellularLocation>
        <location evidence="6">Nucleus</location>
    </subcellularLocation>
</comment>
<evidence type="ECO:0000256" key="5">
    <source>
        <dbReference type="PROSITE-ProRule" id="PRU00325"/>
    </source>
</evidence>
<dbReference type="STRING" id="218851.A0A2G5E5C2"/>
<dbReference type="GO" id="GO:0005634">
    <property type="term" value="C:nucleus"/>
    <property type="evidence" value="ECO:0007669"/>
    <property type="project" value="UniProtKB-SubCell"/>
</dbReference>
<dbReference type="InterPro" id="IPR031052">
    <property type="entry name" value="FHY3/FAR1"/>
</dbReference>
<reference evidence="9 10" key="1">
    <citation type="submission" date="2017-09" db="EMBL/GenBank/DDBJ databases">
        <title>WGS assembly of Aquilegia coerulea Goldsmith.</title>
        <authorList>
            <person name="Hodges S."/>
            <person name="Kramer E."/>
            <person name="Nordborg M."/>
            <person name="Tomkins J."/>
            <person name="Borevitz J."/>
            <person name="Derieg N."/>
            <person name="Yan J."/>
            <person name="Mihaltcheva S."/>
            <person name="Hayes R.D."/>
            <person name="Rokhsar D."/>
        </authorList>
    </citation>
    <scope>NUCLEOTIDE SEQUENCE [LARGE SCALE GENOMIC DNA]</scope>
    <source>
        <strain evidence="10">cv. Goldsmith</strain>
    </source>
</reference>
<protein>
    <recommendedName>
        <fullName evidence="6">Protein FAR1-RELATED SEQUENCE</fullName>
    </recommendedName>
</protein>
<dbReference type="EMBL" id="KZ305028">
    <property type="protein sequence ID" value="PIA50945.1"/>
    <property type="molecule type" value="Genomic_DNA"/>
</dbReference>
<dbReference type="GO" id="GO:0008270">
    <property type="term" value="F:zinc ion binding"/>
    <property type="evidence" value="ECO:0007669"/>
    <property type="project" value="UniProtKB-UniRule"/>
</dbReference>
<gene>
    <name evidence="9" type="ORF">AQUCO_01100041v1</name>
</gene>
<evidence type="ECO:0000313" key="9">
    <source>
        <dbReference type="EMBL" id="PIA50945.1"/>
    </source>
</evidence>
<evidence type="ECO:0000256" key="1">
    <source>
        <dbReference type="ARBA" id="ARBA00005889"/>
    </source>
</evidence>
<dbReference type="InParanoid" id="A0A2G5E5C2"/>
<dbReference type="Pfam" id="PF03101">
    <property type="entry name" value="FAR1"/>
    <property type="match status" value="1"/>
</dbReference>
<evidence type="ECO:0000313" key="10">
    <source>
        <dbReference type="Proteomes" id="UP000230069"/>
    </source>
</evidence>
<evidence type="ECO:0000256" key="4">
    <source>
        <dbReference type="ARBA" id="ARBA00022833"/>
    </source>
</evidence>
<dbReference type="InterPro" id="IPR004330">
    <property type="entry name" value="FAR1_DNA_bnd_dom"/>
</dbReference>
<evidence type="ECO:0000256" key="7">
    <source>
        <dbReference type="SAM" id="MobiDB-lite"/>
    </source>
</evidence>
<keyword evidence="2 6" id="KW-0479">Metal-binding</keyword>
<dbReference type="PANTHER" id="PTHR31669:SF251">
    <property type="entry name" value="PROTEIN FAR1-RELATED SEQUENCE"/>
    <property type="match status" value="1"/>
</dbReference>
<dbReference type="InterPro" id="IPR006564">
    <property type="entry name" value="Znf_PMZ"/>
</dbReference>
<organism evidence="9 10">
    <name type="scientific">Aquilegia coerulea</name>
    <name type="common">Rocky mountain columbine</name>
    <dbReference type="NCBI Taxonomy" id="218851"/>
    <lineage>
        <taxon>Eukaryota</taxon>
        <taxon>Viridiplantae</taxon>
        <taxon>Streptophyta</taxon>
        <taxon>Embryophyta</taxon>
        <taxon>Tracheophyta</taxon>
        <taxon>Spermatophyta</taxon>
        <taxon>Magnoliopsida</taxon>
        <taxon>Ranunculales</taxon>
        <taxon>Ranunculaceae</taxon>
        <taxon>Thalictroideae</taxon>
        <taxon>Aquilegia</taxon>
    </lineage>
</organism>
<feature type="domain" description="SWIM-type" evidence="8">
    <location>
        <begin position="322"/>
        <end position="358"/>
    </location>
</feature>
<dbReference type="Proteomes" id="UP000230069">
    <property type="component" value="Unassembled WGS sequence"/>
</dbReference>
<dbReference type="Pfam" id="PF04434">
    <property type="entry name" value="SWIM"/>
    <property type="match status" value="1"/>
</dbReference>
<name>A0A2G5E5C2_AQUCA</name>
<dbReference type="SMART" id="SM00575">
    <property type="entry name" value="ZnF_PMZ"/>
    <property type="match status" value="1"/>
</dbReference>
<dbReference type="OrthoDB" id="1726951at2759"/>
<evidence type="ECO:0000256" key="3">
    <source>
        <dbReference type="ARBA" id="ARBA00022771"/>
    </source>
</evidence>
<dbReference type="AlphaFoldDB" id="A0A2G5E5C2"/>
<dbReference type="PANTHER" id="PTHR31669">
    <property type="entry name" value="PROTEIN FAR1-RELATED SEQUENCE 10-RELATED"/>
    <property type="match status" value="1"/>
</dbReference>
<dbReference type="GO" id="GO:0006355">
    <property type="term" value="P:regulation of DNA-templated transcription"/>
    <property type="evidence" value="ECO:0007669"/>
    <property type="project" value="UniProtKB-UniRule"/>
</dbReference>
<keyword evidence="4 6" id="KW-0862">Zinc</keyword>
<dbReference type="InterPro" id="IPR007527">
    <property type="entry name" value="Znf_SWIM"/>
</dbReference>
<keyword evidence="3 5" id="KW-0863">Zinc-finger</keyword>
<accession>A0A2G5E5C2</accession>
<comment type="function">
    <text evidence="6">Putative transcription activator involved in regulating light control of development.</text>
</comment>
<evidence type="ECO:0000256" key="2">
    <source>
        <dbReference type="ARBA" id="ARBA00022723"/>
    </source>
</evidence>
<keyword evidence="6" id="KW-0539">Nucleus</keyword>
<comment type="similarity">
    <text evidence="1 6">Belongs to the FHY3/FAR1 family.</text>
</comment>